<sequence length="76" mass="8396">MKDKNGKAVEVTAFCGNVLKGFFNSSVFDPEMTEKKAAGTPEFSGKQLLDHVTGKKRLSAPEIQQAQRAAKYCRFI</sequence>
<dbReference type="AlphaFoldDB" id="A0A132U4C1"/>
<name>A0A132U4C1_9BACL</name>
<dbReference type="Proteomes" id="UP000070475">
    <property type="component" value="Unassembled WGS sequence"/>
</dbReference>
<dbReference type="OrthoDB" id="2626196at2"/>
<accession>A0A132U4C1</accession>
<protein>
    <submittedName>
        <fullName evidence="1">Uncharacterized protein</fullName>
    </submittedName>
</protein>
<reference evidence="1 2" key="1">
    <citation type="submission" date="2015-08" db="EMBL/GenBank/DDBJ databases">
        <title>Genomes of Paenibacillus riograndensis.</title>
        <authorList>
            <person name="Sant'Anna F.H."/>
            <person name="Souza R."/>
            <person name="Ambrosini A."/>
            <person name="Bach E."/>
            <person name="Fernandes G."/>
            <person name="Balsanelli E."/>
            <person name="Baura V.A."/>
            <person name="Pedrosa F.O."/>
            <person name="Souza E.M."/>
            <person name="Passaglia L."/>
        </authorList>
    </citation>
    <scope>NUCLEOTIDE SEQUENCE [LARGE SCALE GENOMIC DNA]</scope>
    <source>
        <strain evidence="1 2">CAS34</strain>
    </source>
</reference>
<organism evidence="1 2">
    <name type="scientific">Paenibacillus riograndensis</name>
    <dbReference type="NCBI Taxonomy" id="483937"/>
    <lineage>
        <taxon>Bacteria</taxon>
        <taxon>Bacillati</taxon>
        <taxon>Bacillota</taxon>
        <taxon>Bacilli</taxon>
        <taxon>Bacillales</taxon>
        <taxon>Paenibacillaceae</taxon>
        <taxon>Paenibacillus</taxon>
        <taxon>Paenibacillus sonchi group</taxon>
    </lineage>
</organism>
<evidence type="ECO:0000313" key="2">
    <source>
        <dbReference type="Proteomes" id="UP000070475"/>
    </source>
</evidence>
<gene>
    <name evidence="1" type="ORF">AMQ84_09750</name>
</gene>
<keyword evidence="2" id="KW-1185">Reference proteome</keyword>
<dbReference type="PATRIC" id="fig|483937.3.peg.3512"/>
<comment type="caution">
    <text evidence="1">The sequence shown here is derived from an EMBL/GenBank/DDBJ whole genome shotgun (WGS) entry which is preliminary data.</text>
</comment>
<proteinExistence type="predicted"/>
<evidence type="ECO:0000313" key="1">
    <source>
        <dbReference type="EMBL" id="KWX78424.1"/>
    </source>
</evidence>
<dbReference type="RefSeq" id="WP_060860217.1">
    <property type="nucleotide sequence ID" value="NZ_LIRB01000119.1"/>
</dbReference>
<dbReference type="EMBL" id="LIRB01000119">
    <property type="protein sequence ID" value="KWX78424.1"/>
    <property type="molecule type" value="Genomic_DNA"/>
</dbReference>